<protein>
    <submittedName>
        <fullName evidence="1">Uncharacterized protein</fullName>
    </submittedName>
</protein>
<organism evidence="1 2">
    <name type="scientific">Okeania hirsuta</name>
    <dbReference type="NCBI Taxonomy" id="1458930"/>
    <lineage>
        <taxon>Bacteria</taxon>
        <taxon>Bacillati</taxon>
        <taxon>Cyanobacteriota</taxon>
        <taxon>Cyanophyceae</taxon>
        <taxon>Oscillatoriophycideae</taxon>
        <taxon>Oscillatoriales</taxon>
        <taxon>Microcoleaceae</taxon>
        <taxon>Okeania</taxon>
    </lineage>
</organism>
<gene>
    <name evidence="1" type="ORF">D5R40_05030</name>
</gene>
<dbReference type="OrthoDB" id="515032at2"/>
<accession>A0A3N6P9C7</accession>
<evidence type="ECO:0000313" key="2">
    <source>
        <dbReference type="Proteomes" id="UP000269154"/>
    </source>
</evidence>
<dbReference type="Proteomes" id="UP000269154">
    <property type="component" value="Unassembled WGS sequence"/>
</dbReference>
<sequence>MKLNNDYQRNRQELPTINMMMGEAVEEYRGQHRDQGWTYPYVKHIPIPQHPSKKLFCARDDELAKEKQTINVAQIVKEKQVEPKKIAQVNRTNICDILQWQRSIAKIKGDERLLSLLEIEWRDKSCG</sequence>
<keyword evidence="2" id="KW-1185">Reference proteome</keyword>
<proteinExistence type="predicted"/>
<reference evidence="1 2" key="1">
    <citation type="journal article" date="2018" name="ACS Chem. Biol.">
        <title>Ketoreductase domain dysfunction expands chemodiversity: malyngamide biosynthesis in the cyanobacterium Okeania hirsuta.</title>
        <authorList>
            <person name="Moss N.A."/>
            <person name="Leao T."/>
            <person name="Rankin M."/>
            <person name="McCullough T.M."/>
            <person name="Qu P."/>
            <person name="Korobeynikov A."/>
            <person name="Smith J.L."/>
            <person name="Gerwick L."/>
            <person name="Gerwick W.H."/>
        </authorList>
    </citation>
    <scope>NUCLEOTIDE SEQUENCE [LARGE SCALE GENOMIC DNA]</scope>
    <source>
        <strain evidence="1 2">PAB10Feb10-1</strain>
    </source>
</reference>
<name>A0A3N6P9C7_9CYAN</name>
<dbReference type="AlphaFoldDB" id="A0A3N6P9C7"/>
<evidence type="ECO:0000313" key="1">
    <source>
        <dbReference type="EMBL" id="RQH52752.1"/>
    </source>
</evidence>
<comment type="caution">
    <text evidence="1">The sequence shown here is derived from an EMBL/GenBank/DDBJ whole genome shotgun (WGS) entry which is preliminary data.</text>
</comment>
<dbReference type="EMBL" id="RCBY01000016">
    <property type="protein sequence ID" value="RQH52752.1"/>
    <property type="molecule type" value="Genomic_DNA"/>
</dbReference>
<dbReference type="RefSeq" id="WP_124144632.1">
    <property type="nucleotide sequence ID" value="NZ_CAWOKI010000029.1"/>
</dbReference>